<feature type="region of interest" description="Disordered" evidence="1">
    <location>
        <begin position="77"/>
        <end position="99"/>
    </location>
</feature>
<feature type="compositionally biased region" description="Polar residues" evidence="1">
    <location>
        <begin position="1"/>
        <end position="12"/>
    </location>
</feature>
<evidence type="ECO:0000313" key="3">
    <source>
        <dbReference type="Proteomes" id="UP001628179"/>
    </source>
</evidence>
<feature type="compositionally biased region" description="Low complexity" evidence="1">
    <location>
        <begin position="254"/>
        <end position="263"/>
    </location>
</feature>
<dbReference type="RefSeq" id="XP_070911954.1">
    <property type="nucleotide sequence ID" value="XM_071055853.1"/>
</dbReference>
<feature type="region of interest" description="Disordered" evidence="1">
    <location>
        <begin position="359"/>
        <end position="392"/>
    </location>
</feature>
<dbReference type="GeneID" id="98171176"/>
<feature type="compositionally biased region" description="Low complexity" evidence="1">
    <location>
        <begin position="367"/>
        <end position="378"/>
    </location>
</feature>
<dbReference type="EMBL" id="BAAFSV010000001">
    <property type="protein sequence ID" value="GAB1310221.1"/>
    <property type="molecule type" value="Genomic_DNA"/>
</dbReference>
<feature type="compositionally biased region" description="Low complexity" evidence="1">
    <location>
        <begin position="332"/>
        <end position="344"/>
    </location>
</feature>
<name>A0ABQ0FXJ1_9PEZI</name>
<reference evidence="2 3" key="1">
    <citation type="submission" date="2024-09" db="EMBL/GenBank/DDBJ databases">
        <title>Itraconazole resistance in Madurella fahalii resulting from another homologue of gene encoding cytochrome P450 14-alpha sterol demethylase (CYP51).</title>
        <authorList>
            <person name="Yoshioka I."/>
            <person name="Fahal A.H."/>
            <person name="Kaneko S."/>
            <person name="Yaguchi T."/>
        </authorList>
    </citation>
    <scope>NUCLEOTIDE SEQUENCE [LARGE SCALE GENOMIC DNA]</scope>
    <source>
        <strain evidence="2 3">IFM 68171</strain>
    </source>
</reference>
<evidence type="ECO:0000313" key="2">
    <source>
        <dbReference type="EMBL" id="GAB1310221.1"/>
    </source>
</evidence>
<sequence length="467" mass="51265">MTSNNGTYSSSPPLAKQPLEARSSSVSSTASATSYLTPFSAPHTIYGPSSRSLSPASGIFDSGSGAAFFARNHCQDTVQEQSHASQAQPTSLVPNPTHYLQSHVSPSLPLYSPVPVPRQFARSTSYSYQLGSVPQQPSPLAYQTYPAMYPSFSTNPYHSSPAMPSYQIPQLVHSSSMLARSETPGESLLLKMLRNLPLDVIREIQRYVGWFQCWKLYRVNRWFRDNFHPSKLPENDKISGVLYTEQCYGRYDESSSSSSSASSTANSPPRRNESKSPKWFGCYHCFAIKDFEHFERFTWTNAPEDAGSKGPEEESTEAAVTRPLLPPPLPAPTVATTLPSSATSNPHYCPGLTRSSLTAAAGNGHRSSASKAANSTTNGSGGGRSLSPSHPPSRILATWGVRRFCIDCGVKKRFYRPGDVIELHKPVNSKEALWVCGCWKLHWRRPLDLKCVACGWHVPLSTPTGRR</sequence>
<feature type="region of interest" description="Disordered" evidence="1">
    <location>
        <begin position="302"/>
        <end position="347"/>
    </location>
</feature>
<dbReference type="Proteomes" id="UP001628179">
    <property type="component" value="Unassembled WGS sequence"/>
</dbReference>
<keyword evidence="3" id="KW-1185">Reference proteome</keyword>
<proteinExistence type="predicted"/>
<organism evidence="2 3">
    <name type="scientific">Madurella fahalii</name>
    <dbReference type="NCBI Taxonomy" id="1157608"/>
    <lineage>
        <taxon>Eukaryota</taxon>
        <taxon>Fungi</taxon>
        <taxon>Dikarya</taxon>
        <taxon>Ascomycota</taxon>
        <taxon>Pezizomycotina</taxon>
        <taxon>Sordariomycetes</taxon>
        <taxon>Sordariomycetidae</taxon>
        <taxon>Sordariales</taxon>
        <taxon>Sordariales incertae sedis</taxon>
        <taxon>Madurella</taxon>
    </lineage>
</organism>
<protein>
    <submittedName>
        <fullName evidence="2">F-box domain-containing protein</fullName>
    </submittedName>
</protein>
<accession>A0ABQ0FXJ1</accession>
<feature type="region of interest" description="Disordered" evidence="1">
    <location>
        <begin position="1"/>
        <end position="27"/>
    </location>
</feature>
<feature type="region of interest" description="Disordered" evidence="1">
    <location>
        <begin position="251"/>
        <end position="275"/>
    </location>
</feature>
<gene>
    <name evidence="2" type="ORF">MFIFM68171_00431</name>
</gene>
<comment type="caution">
    <text evidence="2">The sequence shown here is derived from an EMBL/GenBank/DDBJ whole genome shotgun (WGS) entry which is preliminary data.</text>
</comment>
<evidence type="ECO:0000256" key="1">
    <source>
        <dbReference type="SAM" id="MobiDB-lite"/>
    </source>
</evidence>